<keyword evidence="2" id="KW-0812">Transmembrane</keyword>
<dbReference type="eggNOG" id="COG3182">
    <property type="taxonomic scope" value="Bacteria"/>
</dbReference>
<feature type="transmembrane region" description="Helical" evidence="2">
    <location>
        <begin position="432"/>
        <end position="450"/>
    </location>
</feature>
<keyword evidence="2" id="KW-1133">Transmembrane helix</keyword>
<evidence type="ECO:0000313" key="3">
    <source>
        <dbReference type="EMBL" id="EGV32147.1"/>
    </source>
</evidence>
<comment type="caution">
    <text evidence="3">The sequence shown here is derived from an EMBL/GenBank/DDBJ whole genome shotgun (WGS) entry which is preliminary data.</text>
</comment>
<feature type="transmembrane region" description="Helical" evidence="2">
    <location>
        <begin position="149"/>
        <end position="171"/>
    </location>
</feature>
<dbReference type="PANTHER" id="PTHR34219:SF9">
    <property type="entry name" value="IRON-REGULATED INNER MEMBRANE PROTEIN"/>
    <property type="match status" value="1"/>
</dbReference>
<proteinExistence type="predicted"/>
<protein>
    <submittedName>
        <fullName evidence="3">PepSY-associated TM helix domain protein</fullName>
    </submittedName>
</protein>
<feature type="transmembrane region" description="Helical" evidence="2">
    <location>
        <begin position="350"/>
        <end position="370"/>
    </location>
</feature>
<name>G2DZC0_9GAMM</name>
<feature type="transmembrane region" description="Helical" evidence="2">
    <location>
        <begin position="21"/>
        <end position="40"/>
    </location>
</feature>
<keyword evidence="4" id="KW-1185">Reference proteome</keyword>
<dbReference type="EMBL" id="AFWT01000008">
    <property type="protein sequence ID" value="EGV32147.1"/>
    <property type="molecule type" value="Genomic_DNA"/>
</dbReference>
<feature type="transmembrane region" description="Helical" evidence="2">
    <location>
        <begin position="462"/>
        <end position="482"/>
    </location>
</feature>
<evidence type="ECO:0000256" key="1">
    <source>
        <dbReference type="SAM" id="MobiDB-lite"/>
    </source>
</evidence>
<keyword evidence="2" id="KW-0472">Membrane</keyword>
<feature type="transmembrane region" description="Helical" evidence="2">
    <location>
        <begin position="494"/>
        <end position="516"/>
    </location>
</feature>
<feature type="transmembrane region" description="Helical" evidence="2">
    <location>
        <begin position="397"/>
        <end position="420"/>
    </location>
</feature>
<feature type="region of interest" description="Disordered" evidence="1">
    <location>
        <begin position="530"/>
        <end position="554"/>
    </location>
</feature>
<dbReference type="AlphaFoldDB" id="G2DZC0"/>
<organism evidence="3 4">
    <name type="scientific">Thiorhodococcus drewsii AZ1</name>
    <dbReference type="NCBI Taxonomy" id="765913"/>
    <lineage>
        <taxon>Bacteria</taxon>
        <taxon>Pseudomonadati</taxon>
        <taxon>Pseudomonadota</taxon>
        <taxon>Gammaproteobacteria</taxon>
        <taxon>Chromatiales</taxon>
        <taxon>Chromatiaceae</taxon>
        <taxon>Thiorhodococcus</taxon>
    </lineage>
</organism>
<evidence type="ECO:0000256" key="2">
    <source>
        <dbReference type="SAM" id="Phobius"/>
    </source>
</evidence>
<feature type="compositionally biased region" description="Polar residues" evidence="1">
    <location>
        <begin position="530"/>
        <end position="543"/>
    </location>
</feature>
<dbReference type="STRING" id="765913.ThidrDRAFT_1383"/>
<feature type="transmembrane region" description="Helical" evidence="2">
    <location>
        <begin position="192"/>
        <end position="216"/>
    </location>
</feature>
<dbReference type="RefSeq" id="WP_007040097.1">
    <property type="nucleotide sequence ID" value="NZ_AFWT01000008.1"/>
</dbReference>
<evidence type="ECO:0000313" key="4">
    <source>
        <dbReference type="Proteomes" id="UP000004200"/>
    </source>
</evidence>
<gene>
    <name evidence="3" type="ORF">ThidrDRAFT_1383</name>
</gene>
<dbReference type="PATRIC" id="fig|765913.3.peg.1408"/>
<sequence>MSRIVSSEVVRIYKGVHTWTGVIAGLALFIAFYAGAITVFEGPLSRWTAEGEPPQSIPIDRAERLIERVLAERPDAQAEFRLHLTGPERDRVYLAWQEGRKAATQWTAILDAEGAPVVAERPTKGAADLVDHVHRTAALPGGLEFGTTVMGLVSALYVIALVSGLIVWLPSAGKDLLALRLGRGVKRKWLDAHNLVGIASLPFHLAIALTAVVFGLHDSIYAGLDRIVYQGQMRPLMQASNPFAVAKPDARPAAMLPPSELIERVRTLEPGLRPLKLQYRRAGTRGASLVVWGEDRRHLVRLMGFTVMSPVSGEILDTQYLPGHQGLWSRIVSVFFALHFGTFGGEPVRWGYFVLGLAGTFLFYSGNLLWIESRRRSLARARDGSGEHIAQRRDTRIMAALTVGVGLGCIGGLSLAIALGKLLHGQVTHPGPWLWLGYYALFLGSVIWALRLGAARAAAPLLLVSAMATLCIPLASLLIAQVPLSQLFVRSGDAVVAVDAVALCAALGLLWMAWLARRRARKGATDSVWSLSEPSPLQPNPTAIHQHRESIHGQ</sequence>
<reference evidence="3 4" key="1">
    <citation type="submission" date="2011-06" db="EMBL/GenBank/DDBJ databases">
        <title>The draft genome of Thiorhodococcus drewsii AZ1.</title>
        <authorList>
            <consortium name="US DOE Joint Genome Institute (JGI-PGF)"/>
            <person name="Lucas S."/>
            <person name="Han J."/>
            <person name="Lapidus A."/>
            <person name="Cheng J.-F."/>
            <person name="Goodwin L."/>
            <person name="Pitluck S."/>
            <person name="Peters L."/>
            <person name="Land M.L."/>
            <person name="Hauser L."/>
            <person name="Vogl K."/>
            <person name="Liu Z."/>
            <person name="Imhoff J."/>
            <person name="Thiel V."/>
            <person name="Frigaard N.-U."/>
            <person name="Bryant D.A."/>
            <person name="Woyke T.J."/>
        </authorList>
    </citation>
    <scope>NUCLEOTIDE SEQUENCE [LARGE SCALE GENOMIC DNA]</scope>
    <source>
        <strain evidence="3 4">AZ1</strain>
    </source>
</reference>
<dbReference type="Proteomes" id="UP000004200">
    <property type="component" value="Unassembled WGS sequence"/>
</dbReference>
<dbReference type="PANTHER" id="PTHR34219">
    <property type="entry name" value="IRON-REGULATED INNER MEMBRANE PROTEIN-RELATED"/>
    <property type="match status" value="1"/>
</dbReference>
<accession>G2DZC0</accession>
<dbReference type="Pfam" id="PF03929">
    <property type="entry name" value="PepSY_TM"/>
    <property type="match status" value="1"/>
</dbReference>
<dbReference type="OrthoDB" id="9776609at2"/>
<dbReference type="InterPro" id="IPR005625">
    <property type="entry name" value="PepSY-ass_TM"/>
</dbReference>